<dbReference type="EMBL" id="BSEJ01000005">
    <property type="protein sequence ID" value="GLJ61312.1"/>
    <property type="molecule type" value="Genomic_DNA"/>
</dbReference>
<dbReference type="FunFam" id="3.20.20.140:FF:000047">
    <property type="entry name" value="PHP domain-containing protein"/>
    <property type="match status" value="1"/>
</dbReference>
<dbReference type="InterPro" id="IPR027421">
    <property type="entry name" value="DNA_pol_lamdba_lyase_dom_sf"/>
</dbReference>
<dbReference type="NCBIfam" id="NF005928">
    <property type="entry name" value="PRK07945.1"/>
    <property type="match status" value="1"/>
</dbReference>
<dbReference type="GO" id="GO:0008270">
    <property type="term" value="F:zinc ion binding"/>
    <property type="evidence" value="ECO:0007669"/>
    <property type="project" value="TreeGrafter"/>
</dbReference>
<dbReference type="PANTHER" id="PTHR36928:SF1">
    <property type="entry name" value="PHOSPHATASE YCDX-RELATED"/>
    <property type="match status" value="1"/>
</dbReference>
<dbReference type="InterPro" id="IPR017078">
    <property type="entry name" value="UCP036978_PHPhdr"/>
</dbReference>
<feature type="domain" description="Polymerase/histidinol phosphatase N-terminal" evidence="2">
    <location>
        <begin position="152"/>
        <end position="229"/>
    </location>
</feature>
<dbReference type="CDD" id="cd07436">
    <property type="entry name" value="PHP_PolX"/>
    <property type="match status" value="1"/>
</dbReference>
<dbReference type="InterPro" id="IPR050243">
    <property type="entry name" value="PHP_phosphatase"/>
</dbReference>
<dbReference type="GO" id="GO:0005829">
    <property type="term" value="C:cytosol"/>
    <property type="evidence" value="ECO:0007669"/>
    <property type="project" value="TreeGrafter"/>
</dbReference>
<dbReference type="SUPFAM" id="SSF89550">
    <property type="entry name" value="PHP domain-like"/>
    <property type="match status" value="1"/>
</dbReference>
<dbReference type="AlphaFoldDB" id="A0A9W6H2Y5"/>
<accession>A0A9W6H2Y5</accession>
<dbReference type="Gene3D" id="3.20.20.140">
    <property type="entry name" value="Metal-dependent hydrolases"/>
    <property type="match status" value="1"/>
</dbReference>
<dbReference type="InterPro" id="IPR003141">
    <property type="entry name" value="Pol/His_phosphatase_N"/>
</dbReference>
<reference evidence="3" key="2">
    <citation type="submission" date="2023-01" db="EMBL/GenBank/DDBJ databases">
        <authorList>
            <person name="Sun Q."/>
            <person name="Evtushenko L."/>
        </authorList>
    </citation>
    <scope>NUCLEOTIDE SEQUENCE</scope>
    <source>
        <strain evidence="3">VKM Ac-1020</strain>
    </source>
</reference>
<gene>
    <name evidence="3" type="ORF">GCM10017576_14410</name>
</gene>
<comment type="caution">
    <text evidence="3">The sequence shown here is derived from an EMBL/GenBank/DDBJ whole genome shotgun (WGS) entry which is preliminary data.</text>
</comment>
<dbReference type="Proteomes" id="UP001142462">
    <property type="component" value="Unassembled WGS sequence"/>
</dbReference>
<dbReference type="Pfam" id="PF02811">
    <property type="entry name" value="PHP"/>
    <property type="match status" value="1"/>
</dbReference>
<dbReference type="SMART" id="SM00481">
    <property type="entry name" value="POLIIIAc"/>
    <property type="match status" value="1"/>
</dbReference>
<dbReference type="PIRSF" id="PIRSF036978">
    <property type="entry name" value="UCP036978_PHPhdr"/>
    <property type="match status" value="1"/>
</dbReference>
<dbReference type="Gene3D" id="1.10.150.110">
    <property type="entry name" value="DNA polymerase beta, N-terminal domain-like"/>
    <property type="match status" value="1"/>
</dbReference>
<dbReference type="Pfam" id="PF14716">
    <property type="entry name" value="HHH_8"/>
    <property type="match status" value="1"/>
</dbReference>
<reference evidence="3" key="1">
    <citation type="journal article" date="2014" name="Int. J. Syst. Evol. Microbiol.">
        <title>Complete genome sequence of Corynebacterium casei LMG S-19264T (=DSM 44701T), isolated from a smear-ripened cheese.</title>
        <authorList>
            <consortium name="US DOE Joint Genome Institute (JGI-PGF)"/>
            <person name="Walter F."/>
            <person name="Albersmeier A."/>
            <person name="Kalinowski J."/>
            <person name="Ruckert C."/>
        </authorList>
    </citation>
    <scope>NUCLEOTIDE SEQUENCE</scope>
    <source>
        <strain evidence="3">VKM Ac-1020</strain>
    </source>
</reference>
<evidence type="ECO:0000313" key="4">
    <source>
        <dbReference type="Proteomes" id="UP001142462"/>
    </source>
</evidence>
<dbReference type="InterPro" id="IPR010996">
    <property type="entry name" value="HHH_MUS81"/>
</dbReference>
<evidence type="ECO:0000313" key="3">
    <source>
        <dbReference type="EMBL" id="GLJ61312.1"/>
    </source>
</evidence>
<dbReference type="SUPFAM" id="SSF47802">
    <property type="entry name" value="DNA polymerase beta, N-terminal domain-like"/>
    <property type="match status" value="1"/>
</dbReference>
<name>A0A9W6H2Y5_9MICO</name>
<dbReference type="InterPro" id="IPR047967">
    <property type="entry name" value="PolX_PHP"/>
</dbReference>
<evidence type="ECO:0000259" key="2">
    <source>
        <dbReference type="SMART" id="SM00481"/>
    </source>
</evidence>
<protein>
    <submittedName>
        <fullName evidence="3">PHP domain-containing protein</fullName>
    </submittedName>
</protein>
<feature type="region of interest" description="Disordered" evidence="1">
    <location>
        <begin position="1"/>
        <end position="24"/>
    </location>
</feature>
<dbReference type="PANTHER" id="PTHR36928">
    <property type="entry name" value="PHOSPHATASE YCDX-RELATED"/>
    <property type="match status" value="1"/>
</dbReference>
<dbReference type="GO" id="GO:0042578">
    <property type="term" value="F:phosphoric ester hydrolase activity"/>
    <property type="evidence" value="ECO:0007669"/>
    <property type="project" value="TreeGrafter"/>
</dbReference>
<evidence type="ECO:0000256" key="1">
    <source>
        <dbReference type="SAM" id="MobiDB-lite"/>
    </source>
</evidence>
<keyword evidence="4" id="KW-1185">Reference proteome</keyword>
<organism evidence="3 4">
    <name type="scientific">Microbacterium barkeri</name>
    <dbReference type="NCBI Taxonomy" id="33917"/>
    <lineage>
        <taxon>Bacteria</taxon>
        <taxon>Bacillati</taxon>
        <taxon>Actinomycetota</taxon>
        <taxon>Actinomycetes</taxon>
        <taxon>Micrococcales</taxon>
        <taxon>Microbacteriaceae</taxon>
        <taxon>Microbacterium</taxon>
    </lineage>
</organism>
<sequence>MADEVAVRASAPSNTLTASPGWRADDSGVMDSVRKDLAIPARRAAVPSSSPRGRLAAMDPLDALTEIAYLLERERSSRYKSKAFRTAADVVAGLSPEELRDAARLRRRQGIGDSTFRVIQEALAGEVPAYLADLRERTGGAGRSALRGLLRGDLHSHSDWSDGLTPIGLMVAAARRLGHEYLALTDHSPRLTVANGLSAERLERQLEVVATLSDEGFTLLSGIEVDILDDGALDQDDALLARLDVVVASVHSRLRMDAASMTRRMLGAIRNPRTRVLGHCTGRLVEGARGTRPPSAFDAHAVFAACAEHDVAVEINARPERQDPPDDLIALALEQGCLFSIDSDAHAPGQLSLLDYGAERAERAGVPPERIVTTWPLERLRAWLERTA</sequence>
<dbReference type="InterPro" id="IPR004013">
    <property type="entry name" value="PHP_dom"/>
</dbReference>
<proteinExistence type="predicted"/>
<dbReference type="InterPro" id="IPR016195">
    <property type="entry name" value="Pol/histidinol_Pase-like"/>
</dbReference>